<dbReference type="InterPro" id="IPR029021">
    <property type="entry name" value="Prot-tyrosine_phosphatase-like"/>
</dbReference>
<evidence type="ECO:0000313" key="16">
    <source>
        <dbReference type="Proteomes" id="UP000014760"/>
    </source>
</evidence>
<dbReference type="PANTHER" id="PTHR19134">
    <property type="entry name" value="RECEPTOR-TYPE TYROSINE-PROTEIN PHOSPHATASE"/>
    <property type="match status" value="1"/>
</dbReference>
<proteinExistence type="inferred from homology"/>
<dbReference type="FunFam" id="3.90.190.10:FF:000026">
    <property type="entry name" value="tyrosine-protein phosphatase non-receptor type 9"/>
    <property type="match status" value="1"/>
</dbReference>
<dbReference type="PRINTS" id="PR00700">
    <property type="entry name" value="PRTYPHPHTASE"/>
</dbReference>
<dbReference type="EMBL" id="AMQN01007161">
    <property type="status" value="NOT_ANNOTATED_CDS"/>
    <property type="molecule type" value="Genomic_DNA"/>
</dbReference>
<dbReference type="InterPro" id="IPR036273">
    <property type="entry name" value="CRAL/TRIO_N_dom_sf"/>
</dbReference>
<dbReference type="PROSITE" id="PS50056">
    <property type="entry name" value="TYR_PHOSPHATASE_2"/>
    <property type="match status" value="1"/>
</dbReference>
<comment type="function">
    <text evidence="7">Protein-tyrosine phosphatase that could participate in the transfer of hydrophobic ligands or in functions of the Golgi apparatus.</text>
</comment>
<protein>
    <recommendedName>
        <fullName evidence="9">Tyrosine-protein phosphatase non-receptor type 9</fullName>
        <ecNumber evidence="2">3.1.3.48</ecNumber>
    </recommendedName>
</protein>
<dbReference type="CDD" id="cd00170">
    <property type="entry name" value="SEC14"/>
    <property type="match status" value="1"/>
</dbReference>
<dbReference type="FunFam" id="3.40.525.10:FF:000005">
    <property type="entry name" value="Tyrosine-protein phosphatase non-receptor type 9"/>
    <property type="match status" value="1"/>
</dbReference>
<evidence type="ECO:0000313" key="14">
    <source>
        <dbReference type="EMBL" id="ELU07177.1"/>
    </source>
</evidence>
<dbReference type="PANTHER" id="PTHR19134:SF534">
    <property type="entry name" value="LD27988P"/>
    <property type="match status" value="1"/>
</dbReference>
<dbReference type="SMART" id="SM01100">
    <property type="entry name" value="CRAL_TRIO_N"/>
    <property type="match status" value="1"/>
</dbReference>
<dbReference type="InterPro" id="IPR016130">
    <property type="entry name" value="Tyr_Pase_AS"/>
</dbReference>
<dbReference type="Gene3D" id="3.90.190.10">
    <property type="entry name" value="Protein tyrosine phosphatase superfamily"/>
    <property type="match status" value="1"/>
</dbReference>
<reference evidence="14 16" key="2">
    <citation type="journal article" date="2013" name="Nature">
        <title>Insights into bilaterian evolution from three spiralian genomes.</title>
        <authorList>
            <person name="Simakov O."/>
            <person name="Marletaz F."/>
            <person name="Cho S.J."/>
            <person name="Edsinger-Gonzales E."/>
            <person name="Havlak P."/>
            <person name="Hellsten U."/>
            <person name="Kuo D.H."/>
            <person name="Larsson T."/>
            <person name="Lv J."/>
            <person name="Arendt D."/>
            <person name="Savage R."/>
            <person name="Osoegawa K."/>
            <person name="de Jong P."/>
            <person name="Grimwood J."/>
            <person name="Chapman J.A."/>
            <person name="Shapiro H."/>
            <person name="Aerts A."/>
            <person name="Otillar R.P."/>
            <person name="Terry A.Y."/>
            <person name="Boore J.L."/>
            <person name="Grigoriev I.V."/>
            <person name="Lindberg D.R."/>
            <person name="Seaver E.C."/>
            <person name="Weisblat D.A."/>
            <person name="Putnam N.H."/>
            <person name="Rokhsar D.S."/>
        </authorList>
    </citation>
    <scope>NUCLEOTIDE SEQUENCE</scope>
    <source>
        <strain evidence="14 16">I ESC-2004</strain>
    </source>
</reference>
<dbReference type="Gene3D" id="1.10.8.20">
    <property type="entry name" value="N-terminal domain of phosphatidylinositol transfer protein sec14p"/>
    <property type="match status" value="1"/>
</dbReference>
<reference evidence="16" key="1">
    <citation type="submission" date="2012-12" db="EMBL/GenBank/DDBJ databases">
        <authorList>
            <person name="Hellsten U."/>
            <person name="Grimwood J."/>
            <person name="Chapman J.A."/>
            <person name="Shapiro H."/>
            <person name="Aerts A."/>
            <person name="Otillar R.P."/>
            <person name="Terry A.Y."/>
            <person name="Boore J.L."/>
            <person name="Simakov O."/>
            <person name="Marletaz F."/>
            <person name="Cho S.-J."/>
            <person name="Edsinger-Gonzales E."/>
            <person name="Havlak P."/>
            <person name="Kuo D.-H."/>
            <person name="Larsson T."/>
            <person name="Lv J."/>
            <person name="Arendt D."/>
            <person name="Savage R."/>
            <person name="Osoegawa K."/>
            <person name="de Jong P."/>
            <person name="Lindberg D.R."/>
            <person name="Seaver E.C."/>
            <person name="Weisblat D.A."/>
            <person name="Putnam N.H."/>
            <person name="Grigoriev I.V."/>
            <person name="Rokhsar D.S."/>
        </authorList>
    </citation>
    <scope>NUCLEOTIDE SEQUENCE</scope>
    <source>
        <strain evidence="16">I ESC-2004</strain>
    </source>
</reference>
<keyword evidence="6" id="KW-0007">Acetylation</keyword>
<dbReference type="EMBL" id="KB300095">
    <property type="protein sequence ID" value="ELU07177.1"/>
    <property type="molecule type" value="Genomic_DNA"/>
</dbReference>
<dbReference type="STRING" id="283909.R7UTD5"/>
<dbReference type="Gene3D" id="3.40.525.10">
    <property type="entry name" value="CRAL-TRIO lipid binding domain"/>
    <property type="match status" value="1"/>
</dbReference>
<dbReference type="PROSITE" id="PS50055">
    <property type="entry name" value="TYR_PHOSPHATASE_PTP"/>
    <property type="match status" value="1"/>
</dbReference>
<dbReference type="OMA" id="HMLYTAW"/>
<accession>R7UTD5</accession>
<reference evidence="15" key="3">
    <citation type="submission" date="2015-06" db="UniProtKB">
        <authorList>
            <consortium name="EnsemblMetazoa"/>
        </authorList>
    </citation>
    <scope>IDENTIFICATION</scope>
</reference>
<organism evidence="14">
    <name type="scientific">Capitella teleta</name>
    <name type="common">Polychaete worm</name>
    <dbReference type="NCBI Taxonomy" id="283909"/>
    <lineage>
        <taxon>Eukaryota</taxon>
        <taxon>Metazoa</taxon>
        <taxon>Spiralia</taxon>
        <taxon>Lophotrochozoa</taxon>
        <taxon>Annelida</taxon>
        <taxon>Polychaeta</taxon>
        <taxon>Sedentaria</taxon>
        <taxon>Scolecida</taxon>
        <taxon>Capitellidae</taxon>
        <taxon>Capitella</taxon>
    </lineage>
</organism>
<evidence type="ECO:0000256" key="10">
    <source>
        <dbReference type="SAM" id="MobiDB-lite"/>
    </source>
</evidence>
<feature type="compositionally biased region" description="Low complexity" evidence="10">
    <location>
        <begin position="271"/>
        <end position="281"/>
    </location>
</feature>
<dbReference type="EnsemblMetazoa" id="CapteT228741">
    <property type="protein sequence ID" value="CapteP228741"/>
    <property type="gene ID" value="CapteG228741"/>
</dbReference>
<dbReference type="Pfam" id="PF00102">
    <property type="entry name" value="Y_phosphatase"/>
    <property type="match status" value="1"/>
</dbReference>
<evidence type="ECO:0000259" key="12">
    <source>
        <dbReference type="PROSITE" id="PS50056"/>
    </source>
</evidence>
<evidence type="ECO:0000256" key="9">
    <source>
        <dbReference type="ARBA" id="ARBA00069781"/>
    </source>
</evidence>
<dbReference type="GO" id="GO:0004725">
    <property type="term" value="F:protein tyrosine phosphatase activity"/>
    <property type="evidence" value="ECO:0007669"/>
    <property type="project" value="UniProtKB-EC"/>
</dbReference>
<comment type="subcellular location">
    <subcellularLocation>
        <location evidence="1">Cytoplasm</location>
    </subcellularLocation>
</comment>
<feature type="domain" description="Tyrosine specific protein phosphatases" evidence="12">
    <location>
        <begin position="539"/>
        <end position="621"/>
    </location>
</feature>
<evidence type="ECO:0000256" key="1">
    <source>
        <dbReference type="ARBA" id="ARBA00004496"/>
    </source>
</evidence>
<evidence type="ECO:0000256" key="2">
    <source>
        <dbReference type="ARBA" id="ARBA00013064"/>
    </source>
</evidence>
<dbReference type="InterPro" id="IPR011074">
    <property type="entry name" value="CRAL/TRIO_N_dom"/>
</dbReference>
<dbReference type="SUPFAM" id="SSF52799">
    <property type="entry name" value="(Phosphotyrosine protein) phosphatases II"/>
    <property type="match status" value="1"/>
</dbReference>
<keyword evidence="3" id="KW-0963">Cytoplasm</keyword>
<dbReference type="PROSITE" id="PS00383">
    <property type="entry name" value="TYR_PHOSPHATASE_1"/>
    <property type="match status" value="1"/>
</dbReference>
<keyword evidence="5" id="KW-0904">Protein phosphatase</keyword>
<dbReference type="InterPro" id="IPR036865">
    <property type="entry name" value="CRAL-TRIO_dom_sf"/>
</dbReference>
<evidence type="ECO:0000256" key="5">
    <source>
        <dbReference type="ARBA" id="ARBA00022912"/>
    </source>
</evidence>
<dbReference type="InterPro" id="IPR003595">
    <property type="entry name" value="Tyr_Pase_cat"/>
</dbReference>
<dbReference type="HOGENOM" id="CLU_016977_1_0_1"/>
<dbReference type="InterPro" id="IPR000242">
    <property type="entry name" value="PTP_cat"/>
</dbReference>
<dbReference type="FunCoup" id="R7UTD5">
    <property type="interactions" value="826"/>
</dbReference>
<gene>
    <name evidence="14" type="ORF">CAPTEDRAFT_228741</name>
</gene>
<dbReference type="SUPFAM" id="SSF46938">
    <property type="entry name" value="CRAL/TRIO N-terminal domain"/>
    <property type="match status" value="1"/>
</dbReference>
<dbReference type="InterPro" id="IPR000387">
    <property type="entry name" value="Tyr_Pase_dom"/>
</dbReference>
<name>R7UTD5_CAPTE</name>
<dbReference type="SMART" id="SM00404">
    <property type="entry name" value="PTPc_motif"/>
    <property type="match status" value="1"/>
</dbReference>
<dbReference type="InterPro" id="IPR001251">
    <property type="entry name" value="CRAL-TRIO_dom"/>
</dbReference>
<evidence type="ECO:0000259" key="13">
    <source>
        <dbReference type="PROSITE" id="PS50191"/>
    </source>
</evidence>
<dbReference type="SUPFAM" id="SSF52087">
    <property type="entry name" value="CRAL/TRIO domain"/>
    <property type="match status" value="1"/>
</dbReference>
<dbReference type="EC" id="3.1.3.48" evidence="2"/>
<dbReference type="SMART" id="SM00194">
    <property type="entry name" value="PTPc"/>
    <property type="match status" value="1"/>
</dbReference>
<feature type="domain" description="CRAL-TRIO" evidence="13">
    <location>
        <begin position="77"/>
        <end position="236"/>
    </location>
</feature>
<feature type="region of interest" description="Disordered" evidence="10">
    <location>
        <begin position="271"/>
        <end position="344"/>
    </location>
</feature>
<keyword evidence="4" id="KW-0378">Hydrolase</keyword>
<evidence type="ECO:0000256" key="8">
    <source>
        <dbReference type="ARBA" id="ARBA00060781"/>
    </source>
</evidence>
<evidence type="ECO:0000256" key="3">
    <source>
        <dbReference type="ARBA" id="ARBA00022490"/>
    </source>
</evidence>
<sequence>MSEIIEDLNQNEAQCTKDFIERVTELRNEPTEEPVPWSTAVKFLMARKFDVKRAIDLYLSHQKTRQKEGISQIDARDEGVRNELLTEKFTILPSRDCNGAAIALFTVRLHFPEKTTHQAVLRALVFQLDVALKSADTQRNGLVFVYDMTHSKYTNFDYDLSIKILSMLKGSYPARLKKVLIVTAPLWFKAPFKIIRLFVREKLRDRVYTINILQLPVHIPLSSLPLRFGGKMEVSHRDWIHQCLRSAWGKNSEGEISTYLEGMNSADSVGSLSSMTVSSAAESEDSDNKRSEQNMDTSDCSSSPTSPHHEGSLLGKRGADFDSEGGLNKKSLKEEPSLHGPESGGFTIRELVDYCRIKGRRGLRRQYEVIKMEPPQGTFDVSKCQNNLPKNRYTDVLCLDHSRVQLANDSDYINANFVDGYRQKNAYISSQGPLPRTFLDFWRMVWEQMVLVVVMTTRTVERQRIKCGQYWPQGGEEESMQQFGKEFVVINTGVERKNEYIVSTLLLQNLKTEESRQISHFQYVGWPDYDVPSPASSFLDFMLHVRQEQQARVLSSHWTGHPNGPPMVVHCSAGIGRTGTFITMDISTRRLADIGTVDIVKTVRRIRSQRAFSIQMPEQFVFCHLGLIEHAQREGLVSDVNLEGFDDSSSEDD</sequence>
<dbReference type="Pfam" id="PF00650">
    <property type="entry name" value="CRAL_TRIO"/>
    <property type="match status" value="1"/>
</dbReference>
<keyword evidence="16" id="KW-1185">Reference proteome</keyword>
<evidence type="ECO:0000256" key="6">
    <source>
        <dbReference type="ARBA" id="ARBA00022990"/>
    </source>
</evidence>
<evidence type="ECO:0000313" key="15">
    <source>
        <dbReference type="EnsemblMetazoa" id="CapteP228741"/>
    </source>
</evidence>
<feature type="domain" description="Tyrosine-protein phosphatase" evidence="11">
    <location>
        <begin position="363"/>
        <end position="630"/>
    </location>
</feature>
<dbReference type="GO" id="GO:0005737">
    <property type="term" value="C:cytoplasm"/>
    <property type="evidence" value="ECO:0007669"/>
    <property type="project" value="UniProtKB-SubCell"/>
</dbReference>
<comment type="similarity">
    <text evidence="8">Belongs to the protein-tyrosine phosphatase family. Non-receptor class 3 subfamily.</text>
</comment>
<evidence type="ECO:0000259" key="11">
    <source>
        <dbReference type="PROSITE" id="PS50055"/>
    </source>
</evidence>
<dbReference type="Proteomes" id="UP000014760">
    <property type="component" value="Unassembled WGS sequence"/>
</dbReference>
<dbReference type="InterPro" id="IPR050348">
    <property type="entry name" value="Protein-Tyr_Phosphatase"/>
</dbReference>
<dbReference type="OrthoDB" id="10051650at2759"/>
<dbReference type="PROSITE" id="PS50191">
    <property type="entry name" value="CRAL_TRIO"/>
    <property type="match status" value="1"/>
</dbReference>
<evidence type="ECO:0000256" key="4">
    <source>
        <dbReference type="ARBA" id="ARBA00022801"/>
    </source>
</evidence>
<dbReference type="SMART" id="SM00516">
    <property type="entry name" value="SEC14"/>
    <property type="match status" value="1"/>
</dbReference>
<evidence type="ECO:0000256" key="7">
    <source>
        <dbReference type="ARBA" id="ARBA00055430"/>
    </source>
</evidence>
<feature type="compositionally biased region" description="Low complexity" evidence="10">
    <location>
        <begin position="296"/>
        <end position="306"/>
    </location>
</feature>
<dbReference type="AlphaFoldDB" id="R7UTD5"/>